<feature type="compositionally biased region" description="Polar residues" evidence="1">
    <location>
        <begin position="27"/>
        <end position="38"/>
    </location>
</feature>
<feature type="compositionally biased region" description="Low complexity" evidence="1">
    <location>
        <begin position="47"/>
        <end position="76"/>
    </location>
</feature>
<sequence>MSRSLNKNNKHFRHHSSPSILECITPNDASNTKYSFGKQNVPFHLNDSSTQSSDTDSTKSVGTTSSSSSTKNNSNTYEGFSFASDKDCEPQGLIESMKNSHLSLKYL</sequence>
<dbReference type="AlphaFoldDB" id="A0A1R1XIR6"/>
<protein>
    <submittedName>
        <fullName evidence="2">Uncharacterized protein</fullName>
    </submittedName>
</protein>
<dbReference type="OrthoDB" id="2274644at2759"/>
<gene>
    <name evidence="2" type="ORF">AYI70_g7845</name>
</gene>
<dbReference type="EMBL" id="LSSN01003052">
    <property type="protein sequence ID" value="OMJ14473.1"/>
    <property type="molecule type" value="Genomic_DNA"/>
</dbReference>
<evidence type="ECO:0000256" key="1">
    <source>
        <dbReference type="SAM" id="MobiDB-lite"/>
    </source>
</evidence>
<evidence type="ECO:0000313" key="2">
    <source>
        <dbReference type="EMBL" id="OMJ14473.1"/>
    </source>
</evidence>
<name>A0A1R1XIR6_9FUNG</name>
<evidence type="ECO:0000313" key="3">
    <source>
        <dbReference type="Proteomes" id="UP000187283"/>
    </source>
</evidence>
<organism evidence="2 3">
    <name type="scientific">Smittium culicis</name>
    <dbReference type="NCBI Taxonomy" id="133412"/>
    <lineage>
        <taxon>Eukaryota</taxon>
        <taxon>Fungi</taxon>
        <taxon>Fungi incertae sedis</taxon>
        <taxon>Zoopagomycota</taxon>
        <taxon>Kickxellomycotina</taxon>
        <taxon>Harpellomycetes</taxon>
        <taxon>Harpellales</taxon>
        <taxon>Legeriomycetaceae</taxon>
        <taxon>Smittium</taxon>
    </lineage>
</organism>
<keyword evidence="3" id="KW-1185">Reference proteome</keyword>
<proteinExistence type="predicted"/>
<feature type="region of interest" description="Disordered" evidence="1">
    <location>
        <begin position="1"/>
        <end position="81"/>
    </location>
</feature>
<dbReference type="Proteomes" id="UP000187283">
    <property type="component" value="Unassembled WGS sequence"/>
</dbReference>
<comment type="caution">
    <text evidence="2">The sequence shown here is derived from an EMBL/GenBank/DDBJ whole genome shotgun (WGS) entry which is preliminary data.</text>
</comment>
<reference evidence="2 3" key="1">
    <citation type="submission" date="2017-01" db="EMBL/GenBank/DDBJ databases">
        <authorList>
            <person name="Mah S.A."/>
            <person name="Swanson W.J."/>
            <person name="Moy G.W."/>
            <person name="Vacquier V.D."/>
        </authorList>
    </citation>
    <scope>NUCLEOTIDE SEQUENCE [LARGE SCALE GENOMIC DNA]</scope>
    <source>
        <strain evidence="2 3">GSMNP</strain>
    </source>
</reference>
<accession>A0A1R1XIR6</accession>